<protein>
    <submittedName>
        <fullName evidence="2">Uncharacterized protein</fullName>
    </submittedName>
</protein>
<organism evidence="2 3">
    <name type="scientific">Nephila pilipes</name>
    <name type="common">Giant wood spider</name>
    <name type="synonym">Nephila maculata</name>
    <dbReference type="NCBI Taxonomy" id="299642"/>
    <lineage>
        <taxon>Eukaryota</taxon>
        <taxon>Metazoa</taxon>
        <taxon>Ecdysozoa</taxon>
        <taxon>Arthropoda</taxon>
        <taxon>Chelicerata</taxon>
        <taxon>Arachnida</taxon>
        <taxon>Araneae</taxon>
        <taxon>Araneomorphae</taxon>
        <taxon>Entelegynae</taxon>
        <taxon>Araneoidea</taxon>
        <taxon>Nephilidae</taxon>
        <taxon>Nephila</taxon>
    </lineage>
</organism>
<evidence type="ECO:0000313" key="3">
    <source>
        <dbReference type="Proteomes" id="UP000887013"/>
    </source>
</evidence>
<dbReference type="EMBL" id="BMAW01016227">
    <property type="protein sequence ID" value="GFT48009.1"/>
    <property type="molecule type" value="Genomic_DNA"/>
</dbReference>
<comment type="caution">
    <text evidence="2">The sequence shown here is derived from an EMBL/GenBank/DDBJ whole genome shotgun (WGS) entry which is preliminary data.</text>
</comment>
<feature type="region of interest" description="Disordered" evidence="1">
    <location>
        <begin position="70"/>
        <end position="97"/>
    </location>
</feature>
<evidence type="ECO:0000313" key="2">
    <source>
        <dbReference type="EMBL" id="GFT48009.1"/>
    </source>
</evidence>
<dbReference type="Proteomes" id="UP000887013">
    <property type="component" value="Unassembled WGS sequence"/>
</dbReference>
<accession>A0A8X6P4Q4</accession>
<dbReference type="AlphaFoldDB" id="A0A8X6P4Q4"/>
<gene>
    <name evidence="2" type="ORF">NPIL_217991</name>
</gene>
<keyword evidence="3" id="KW-1185">Reference proteome</keyword>
<evidence type="ECO:0000256" key="1">
    <source>
        <dbReference type="SAM" id="MobiDB-lite"/>
    </source>
</evidence>
<name>A0A8X6P4Q4_NEPPI</name>
<sequence length="97" mass="11418">MEVLECIPIQRAEWRSFTVQRRDRRESEEHSISFYNKLSGDLKLPTGLALDTEMKEKFHNLISNGPLIYKDGRGRNRRKLGTNVKARKRRDGYMPPN</sequence>
<feature type="compositionally biased region" description="Basic residues" evidence="1">
    <location>
        <begin position="75"/>
        <end position="90"/>
    </location>
</feature>
<reference evidence="2" key="1">
    <citation type="submission" date="2020-08" db="EMBL/GenBank/DDBJ databases">
        <title>Multicomponent nature underlies the extraordinary mechanical properties of spider dragline silk.</title>
        <authorList>
            <person name="Kono N."/>
            <person name="Nakamura H."/>
            <person name="Mori M."/>
            <person name="Yoshida Y."/>
            <person name="Ohtoshi R."/>
            <person name="Malay A.D."/>
            <person name="Moran D.A.P."/>
            <person name="Tomita M."/>
            <person name="Numata K."/>
            <person name="Arakawa K."/>
        </authorList>
    </citation>
    <scope>NUCLEOTIDE SEQUENCE</scope>
</reference>
<proteinExistence type="predicted"/>